<accession>A0ABV9L2H0</accession>
<evidence type="ECO:0000313" key="3">
    <source>
        <dbReference type="Proteomes" id="UP001596023"/>
    </source>
</evidence>
<organism evidence="2 3">
    <name type="scientific">Dysgonomonas termitidis</name>
    <dbReference type="NCBI Taxonomy" id="1516126"/>
    <lineage>
        <taxon>Bacteria</taxon>
        <taxon>Pseudomonadati</taxon>
        <taxon>Bacteroidota</taxon>
        <taxon>Bacteroidia</taxon>
        <taxon>Bacteroidales</taxon>
        <taxon>Dysgonomonadaceae</taxon>
        <taxon>Dysgonomonas</taxon>
    </lineage>
</organism>
<feature type="signal peptide" evidence="1">
    <location>
        <begin position="1"/>
        <end position="23"/>
    </location>
</feature>
<keyword evidence="1" id="KW-0732">Signal</keyword>
<evidence type="ECO:0000313" key="2">
    <source>
        <dbReference type="EMBL" id="MFC4676229.1"/>
    </source>
</evidence>
<dbReference type="EMBL" id="JBHSGN010000125">
    <property type="protein sequence ID" value="MFC4676229.1"/>
    <property type="molecule type" value="Genomic_DNA"/>
</dbReference>
<name>A0ABV9L2H0_9BACT</name>
<feature type="chain" id="PRO_5045062724" description="Major fimbrial subunit protein N-terminal domain-containing protein" evidence="1">
    <location>
        <begin position="24"/>
        <end position="374"/>
    </location>
</feature>
<evidence type="ECO:0000256" key="1">
    <source>
        <dbReference type="SAM" id="SignalP"/>
    </source>
</evidence>
<evidence type="ECO:0008006" key="4">
    <source>
        <dbReference type="Google" id="ProtNLM"/>
    </source>
</evidence>
<gene>
    <name evidence="2" type="ORF">ACFO6W_21310</name>
</gene>
<sequence length="374" mass="38778">MKTNFKHAIIAATALLLGFSSCSNDDANAPADDLPKKSVTVSIAVPSTYADEATAVGVTPDIAEATVFFVGGGVIAEVGTLTTAEVTSGKTFPDVPGSVTEVVIVANTATIATSPAITTIAANDPLSELNELLFQQASQTHPKTGVNVFGRATITGGAGAYTANVMLVPAISRYEIKEILADPLAAIPLTSFKLTGIYINNTYTQIGTDYVTKPTSTANILSYGKSDAIWTNGSYPARFKDEFTGVTGATSFTPANRWSYYVMPVKSLVVGTTIDGVAQSVIPHIILKIEDATAAGYSFPSPAYITIKDLKVGGAPLTQLEPGKVYSIGGSATGDGIKIGGGNLAPDPETNATENIQVTATVTPWTNVDVDPVF</sequence>
<protein>
    <recommendedName>
        <fullName evidence="4">Major fimbrial subunit protein N-terminal domain-containing protein</fullName>
    </recommendedName>
</protein>
<keyword evidence="3" id="KW-1185">Reference proteome</keyword>
<dbReference type="Proteomes" id="UP001596023">
    <property type="component" value="Unassembled WGS sequence"/>
</dbReference>
<dbReference type="RefSeq" id="WP_380000250.1">
    <property type="nucleotide sequence ID" value="NZ_JBHSGN010000125.1"/>
</dbReference>
<comment type="caution">
    <text evidence="2">The sequence shown here is derived from an EMBL/GenBank/DDBJ whole genome shotgun (WGS) entry which is preliminary data.</text>
</comment>
<reference evidence="3" key="1">
    <citation type="journal article" date="2019" name="Int. J. Syst. Evol. Microbiol.">
        <title>The Global Catalogue of Microorganisms (GCM) 10K type strain sequencing project: providing services to taxonomists for standard genome sequencing and annotation.</title>
        <authorList>
            <consortium name="The Broad Institute Genomics Platform"/>
            <consortium name="The Broad Institute Genome Sequencing Center for Infectious Disease"/>
            <person name="Wu L."/>
            <person name="Ma J."/>
        </authorList>
    </citation>
    <scope>NUCLEOTIDE SEQUENCE [LARGE SCALE GENOMIC DNA]</scope>
    <source>
        <strain evidence="3">CCUG 66188</strain>
    </source>
</reference>
<dbReference type="PROSITE" id="PS51257">
    <property type="entry name" value="PROKAR_LIPOPROTEIN"/>
    <property type="match status" value="1"/>
</dbReference>
<proteinExistence type="predicted"/>